<dbReference type="PROSITE" id="PS50967">
    <property type="entry name" value="HRDC"/>
    <property type="match status" value="1"/>
</dbReference>
<comment type="caution">
    <text evidence="8">The sequence shown here is derived from an EMBL/GenBank/DDBJ whole genome shotgun (WGS) entry which is preliminary data.</text>
</comment>
<evidence type="ECO:0000313" key="8">
    <source>
        <dbReference type="EMBL" id="MBM7036555.1"/>
    </source>
</evidence>
<dbReference type="GO" id="GO:0033890">
    <property type="term" value="F:ribonuclease D activity"/>
    <property type="evidence" value="ECO:0007669"/>
    <property type="project" value="UniProtKB-EC"/>
</dbReference>
<dbReference type="SUPFAM" id="SSF47819">
    <property type="entry name" value="HRDC-like"/>
    <property type="match status" value="2"/>
</dbReference>
<dbReference type="Pfam" id="PF01612">
    <property type="entry name" value="DNA_pol_A_exo1"/>
    <property type="match status" value="1"/>
</dbReference>
<dbReference type="Gene3D" id="3.30.420.10">
    <property type="entry name" value="Ribonuclease H-like superfamily/Ribonuclease H"/>
    <property type="match status" value="1"/>
</dbReference>
<organism evidence="8 9">
    <name type="scientific">Vibrio ulleungensis</name>
    <dbReference type="NCBI Taxonomy" id="2807619"/>
    <lineage>
        <taxon>Bacteria</taxon>
        <taxon>Pseudomonadati</taxon>
        <taxon>Pseudomonadota</taxon>
        <taxon>Gammaproteobacteria</taxon>
        <taxon>Vibrionales</taxon>
        <taxon>Vibrionaceae</taxon>
        <taxon>Vibrio</taxon>
    </lineage>
</organism>
<keyword evidence="3 6" id="KW-0540">Nuclease</keyword>
<dbReference type="InterPro" id="IPR002562">
    <property type="entry name" value="3'-5'_exonuclease_dom"/>
</dbReference>
<feature type="domain" description="HRDC" evidence="7">
    <location>
        <begin position="210"/>
        <end position="289"/>
    </location>
</feature>
<dbReference type="PANTHER" id="PTHR47649">
    <property type="entry name" value="RIBONUCLEASE D"/>
    <property type="match status" value="1"/>
</dbReference>
<dbReference type="SMART" id="SM00474">
    <property type="entry name" value="35EXOc"/>
    <property type="match status" value="1"/>
</dbReference>
<dbReference type="CDD" id="cd06142">
    <property type="entry name" value="RNaseD_exo"/>
    <property type="match status" value="1"/>
</dbReference>
<evidence type="ECO:0000256" key="2">
    <source>
        <dbReference type="ARBA" id="ARBA00022694"/>
    </source>
</evidence>
<dbReference type="InterPro" id="IPR010997">
    <property type="entry name" value="HRDC-like_sf"/>
</dbReference>
<dbReference type="InterPro" id="IPR036397">
    <property type="entry name" value="RNaseH_sf"/>
</dbReference>
<dbReference type="InterPro" id="IPR006292">
    <property type="entry name" value="RNase_D"/>
</dbReference>
<dbReference type="SUPFAM" id="SSF53098">
    <property type="entry name" value="Ribonuclease H-like"/>
    <property type="match status" value="1"/>
</dbReference>
<protein>
    <recommendedName>
        <fullName evidence="6">Ribonuclease D</fullName>
        <shortName evidence="6">RNase D</shortName>
        <ecNumber evidence="6">3.1.13.5</ecNumber>
    </recommendedName>
</protein>
<reference evidence="8 9" key="1">
    <citation type="submission" date="2021-02" db="EMBL/GenBank/DDBJ databases">
        <authorList>
            <person name="Park J.-S."/>
        </authorList>
    </citation>
    <scope>NUCLEOTIDE SEQUENCE [LARGE SCALE GENOMIC DNA]</scope>
    <source>
        <strain evidence="8 9">188UL20-2</strain>
    </source>
</reference>
<keyword evidence="1 6" id="KW-0963">Cytoplasm</keyword>
<evidence type="ECO:0000256" key="6">
    <source>
        <dbReference type="HAMAP-Rule" id="MF_01899"/>
    </source>
</evidence>
<comment type="similarity">
    <text evidence="6">Belongs to the RNase D family.</text>
</comment>
<comment type="cofactor">
    <cofactor evidence="6">
        <name>a divalent metal cation</name>
        <dbReference type="ChEBI" id="CHEBI:60240"/>
    </cofactor>
</comment>
<proteinExistence type="inferred from homology"/>
<name>A0ABS2HG92_9VIBR</name>
<keyword evidence="4 6" id="KW-0378">Hydrolase</keyword>
<dbReference type="Pfam" id="PF21293">
    <property type="entry name" value="RNAseD_HRDC_C"/>
    <property type="match status" value="1"/>
</dbReference>
<dbReference type="InterPro" id="IPR002121">
    <property type="entry name" value="HRDC_dom"/>
</dbReference>
<dbReference type="NCBIfam" id="TIGR01388">
    <property type="entry name" value="rnd"/>
    <property type="match status" value="1"/>
</dbReference>
<dbReference type="InterPro" id="IPR044876">
    <property type="entry name" value="HRDC_dom_sf"/>
</dbReference>
<keyword evidence="2 6" id="KW-0819">tRNA processing</keyword>
<dbReference type="InterPro" id="IPR051086">
    <property type="entry name" value="RNase_D-like"/>
</dbReference>
<dbReference type="EMBL" id="JAFEUM010000003">
    <property type="protein sequence ID" value="MBM7036555.1"/>
    <property type="molecule type" value="Genomic_DNA"/>
</dbReference>
<evidence type="ECO:0000256" key="3">
    <source>
        <dbReference type="ARBA" id="ARBA00022722"/>
    </source>
</evidence>
<sequence length="374" mass="42132">MNYIYIDTQSQLDQYIESALSASVVAIDTEFVRTRTYYAQLGLVQIFDGKQLALVDTVAIHDSSSLATLLAAPNVLKVLHACSEDIEVFQNDYGVMPTPMIDTQHMAAFLGEGISMGFAAAVSKYLGVELDKSESRADWTARPLSQKQLNYAAADVHYLLPLYHKLVDALSATPWTEAAKQEALLLAKKRSATRSDDVAYLDIKGAWQLNPSQLMTLKLLAKWRKQTGLKRNLALNFVFKEADLLTVAMHQLTSFAAMEKQDIDQRSLQRYAKVIGQLVSESLQIPEAQHPERVERLMDKPGYKALFKQLKDAVKDAANKSQLPPEMIASKKQINQLINWHWKHNKDVNKTPDVMQYWRKSLIGDTLDKMMSNA</sequence>
<dbReference type="HAMAP" id="MF_01899">
    <property type="entry name" value="RNase_D"/>
    <property type="match status" value="1"/>
</dbReference>
<comment type="function">
    <text evidence="6">Exonuclease involved in the 3' processing of various precursor tRNAs. Initiates hydrolysis at the 3'-terminus of an RNA molecule and releases 5'-mononucleotides.</text>
</comment>
<dbReference type="Proteomes" id="UP000809621">
    <property type="component" value="Unassembled WGS sequence"/>
</dbReference>
<keyword evidence="9" id="KW-1185">Reference proteome</keyword>
<dbReference type="Pfam" id="PF00570">
    <property type="entry name" value="HRDC"/>
    <property type="match status" value="1"/>
</dbReference>
<gene>
    <name evidence="6 8" type="primary">rnd</name>
    <name evidence="8" type="ORF">JQC93_09045</name>
</gene>
<accession>A0ABS2HG92</accession>
<evidence type="ECO:0000259" key="7">
    <source>
        <dbReference type="PROSITE" id="PS50967"/>
    </source>
</evidence>
<evidence type="ECO:0000256" key="5">
    <source>
        <dbReference type="ARBA" id="ARBA00022839"/>
    </source>
</evidence>
<evidence type="ECO:0000256" key="1">
    <source>
        <dbReference type="ARBA" id="ARBA00022490"/>
    </source>
</evidence>
<dbReference type="Gene3D" id="1.10.150.80">
    <property type="entry name" value="HRDC domain"/>
    <property type="match status" value="2"/>
</dbReference>
<dbReference type="RefSeq" id="WP_205158135.1">
    <property type="nucleotide sequence ID" value="NZ_JAFEUM010000003.1"/>
</dbReference>
<comment type="catalytic activity">
    <reaction evidence="6">
        <text>Exonucleolytic cleavage that removes extra residues from the 3'-terminus of tRNA to produce 5'-mononucleotides.</text>
        <dbReference type="EC" id="3.1.13.5"/>
    </reaction>
</comment>
<comment type="subcellular location">
    <subcellularLocation>
        <location evidence="6">Cytoplasm</location>
    </subcellularLocation>
</comment>
<evidence type="ECO:0000313" key="9">
    <source>
        <dbReference type="Proteomes" id="UP000809621"/>
    </source>
</evidence>
<dbReference type="PANTHER" id="PTHR47649:SF1">
    <property type="entry name" value="RIBONUCLEASE D"/>
    <property type="match status" value="1"/>
</dbReference>
<dbReference type="InterPro" id="IPR048579">
    <property type="entry name" value="RNAseD_HRDC_C"/>
</dbReference>
<dbReference type="EC" id="3.1.13.5" evidence="6"/>
<keyword evidence="5 6" id="KW-0269">Exonuclease</keyword>
<dbReference type="InterPro" id="IPR012337">
    <property type="entry name" value="RNaseH-like_sf"/>
</dbReference>
<evidence type="ECO:0000256" key="4">
    <source>
        <dbReference type="ARBA" id="ARBA00022801"/>
    </source>
</evidence>